<keyword evidence="2" id="KW-1003">Cell membrane</keyword>
<evidence type="ECO:0000313" key="10">
    <source>
        <dbReference type="Proteomes" id="UP000019109"/>
    </source>
</evidence>
<protein>
    <submittedName>
        <fullName evidence="9">ABC-type antimicrobial peptide transport system, ATPase component</fullName>
    </submittedName>
</protein>
<reference evidence="9" key="1">
    <citation type="journal article" date="2014" name="Genome Announc.">
        <title>Draft Genome Sequence of Clostridium straminisolvens Strain JCM 21531T, Isolated from a Cellulose-Degrading Bacterial Community.</title>
        <authorList>
            <person name="Yuki M."/>
            <person name="Oshima K."/>
            <person name="Suda W."/>
            <person name="Sakamoto M."/>
            <person name="Kitamura K."/>
            <person name="Iida T."/>
            <person name="Hattori M."/>
            <person name="Ohkuma M."/>
        </authorList>
    </citation>
    <scope>NUCLEOTIDE SEQUENCE [LARGE SCALE GENOMIC DNA]</scope>
    <source>
        <strain evidence="9">JCM 21531</strain>
    </source>
</reference>
<name>W4VAL2_9FIRM</name>
<dbReference type="Proteomes" id="UP000019109">
    <property type="component" value="Unassembled WGS sequence"/>
</dbReference>
<feature type="transmembrane region" description="Helical" evidence="7">
    <location>
        <begin position="62"/>
        <end position="88"/>
    </location>
</feature>
<proteinExistence type="inferred from homology"/>
<dbReference type="STRING" id="1294263.JCM21531_3356"/>
<evidence type="ECO:0000256" key="7">
    <source>
        <dbReference type="SAM" id="Phobius"/>
    </source>
</evidence>
<evidence type="ECO:0000256" key="5">
    <source>
        <dbReference type="ARBA" id="ARBA00023136"/>
    </source>
</evidence>
<dbReference type="InterPro" id="IPR003838">
    <property type="entry name" value="ABC3_permease_C"/>
</dbReference>
<evidence type="ECO:0000256" key="2">
    <source>
        <dbReference type="ARBA" id="ARBA00022475"/>
    </source>
</evidence>
<evidence type="ECO:0000256" key="3">
    <source>
        <dbReference type="ARBA" id="ARBA00022692"/>
    </source>
</evidence>
<feature type="domain" description="ABC3 transporter permease C-terminal" evidence="8">
    <location>
        <begin position="69"/>
        <end position="189"/>
    </location>
</feature>
<dbReference type="EMBL" id="BAVR01000046">
    <property type="protein sequence ID" value="GAE89794.1"/>
    <property type="molecule type" value="Genomic_DNA"/>
</dbReference>
<keyword evidence="3 7" id="KW-0812">Transmembrane</keyword>
<comment type="caution">
    <text evidence="9">The sequence shown here is derived from an EMBL/GenBank/DDBJ whole genome shotgun (WGS) entry which is preliminary data.</text>
</comment>
<dbReference type="OrthoDB" id="2079174at2"/>
<accession>W4VAL2</accession>
<evidence type="ECO:0000259" key="8">
    <source>
        <dbReference type="Pfam" id="PF02687"/>
    </source>
</evidence>
<gene>
    <name evidence="9" type="ORF">JCM21531_3356</name>
</gene>
<evidence type="ECO:0000256" key="4">
    <source>
        <dbReference type="ARBA" id="ARBA00022989"/>
    </source>
</evidence>
<evidence type="ECO:0000256" key="6">
    <source>
        <dbReference type="ARBA" id="ARBA00038076"/>
    </source>
</evidence>
<feature type="transmembrane region" description="Helical" evidence="7">
    <location>
        <begin position="118"/>
        <end position="142"/>
    </location>
</feature>
<feature type="transmembrane region" description="Helical" evidence="7">
    <location>
        <begin position="162"/>
        <end position="179"/>
    </location>
</feature>
<keyword evidence="10" id="KW-1185">Reference proteome</keyword>
<comment type="subcellular location">
    <subcellularLocation>
        <location evidence="1">Cell membrane</location>
        <topology evidence="1">Multi-pass membrane protein</topology>
    </subcellularLocation>
</comment>
<evidence type="ECO:0000313" key="9">
    <source>
        <dbReference type="EMBL" id="GAE89794.1"/>
    </source>
</evidence>
<dbReference type="GO" id="GO:0005886">
    <property type="term" value="C:plasma membrane"/>
    <property type="evidence" value="ECO:0007669"/>
    <property type="project" value="UniProtKB-SubCell"/>
</dbReference>
<comment type="similarity">
    <text evidence="6">Belongs to the ABC-4 integral membrane protein family.</text>
</comment>
<sequence length="196" mass="21002">MLGCVDLDSPASINLYASSFENKDVIKDVIAEYNESVDDLKEITYTDYVGLIMSSVTTIINAITYVLIAFVAVSLIVSSIMIGVITLISVQERTKEIGILRAIGASKRNISSMFSAETVIIGFASGLLGVVITYLLCIPINIILHHMTGLNNLSASLPFETAVVLIIISILLTLIAGIIPSRSAAKKDPVVALRTE</sequence>
<dbReference type="AlphaFoldDB" id="W4VAL2"/>
<keyword evidence="5 7" id="KW-0472">Membrane</keyword>
<dbReference type="PANTHER" id="PTHR30572">
    <property type="entry name" value="MEMBRANE COMPONENT OF TRANSPORTER-RELATED"/>
    <property type="match status" value="1"/>
</dbReference>
<dbReference type="PANTHER" id="PTHR30572:SF4">
    <property type="entry name" value="ABC TRANSPORTER PERMEASE YTRF"/>
    <property type="match status" value="1"/>
</dbReference>
<organism evidence="9 10">
    <name type="scientific">Acetivibrio straminisolvens JCM 21531</name>
    <dbReference type="NCBI Taxonomy" id="1294263"/>
    <lineage>
        <taxon>Bacteria</taxon>
        <taxon>Bacillati</taxon>
        <taxon>Bacillota</taxon>
        <taxon>Clostridia</taxon>
        <taxon>Eubacteriales</taxon>
        <taxon>Oscillospiraceae</taxon>
        <taxon>Acetivibrio</taxon>
    </lineage>
</organism>
<dbReference type="Pfam" id="PF02687">
    <property type="entry name" value="FtsX"/>
    <property type="match status" value="1"/>
</dbReference>
<evidence type="ECO:0000256" key="1">
    <source>
        <dbReference type="ARBA" id="ARBA00004651"/>
    </source>
</evidence>
<dbReference type="InterPro" id="IPR050250">
    <property type="entry name" value="Macrolide_Exporter_MacB"/>
</dbReference>
<keyword evidence="4 7" id="KW-1133">Transmembrane helix</keyword>
<dbReference type="GO" id="GO:0022857">
    <property type="term" value="F:transmembrane transporter activity"/>
    <property type="evidence" value="ECO:0007669"/>
    <property type="project" value="TreeGrafter"/>
</dbReference>